<protein>
    <submittedName>
        <fullName evidence="2">Putative secreted protein</fullName>
    </submittedName>
</protein>
<feature type="chain" id="PRO_5014733956" evidence="1">
    <location>
        <begin position="32"/>
        <end position="190"/>
    </location>
</feature>
<keyword evidence="1" id="KW-0732">Signal</keyword>
<feature type="signal peptide" evidence="1">
    <location>
        <begin position="1"/>
        <end position="31"/>
    </location>
</feature>
<evidence type="ECO:0000313" key="2">
    <source>
        <dbReference type="EMBL" id="MBW73918.1"/>
    </source>
</evidence>
<dbReference type="EMBL" id="GGFL01009740">
    <property type="protein sequence ID" value="MBW73918.1"/>
    <property type="molecule type" value="Transcribed_RNA"/>
</dbReference>
<accession>A0A2M4DA43</accession>
<dbReference type="AlphaFoldDB" id="A0A2M4DA43"/>
<reference evidence="2" key="1">
    <citation type="submission" date="2018-01" db="EMBL/GenBank/DDBJ databases">
        <title>An insight into the sialome of Amazonian anophelines.</title>
        <authorList>
            <person name="Ribeiro J.M."/>
            <person name="Scarpassa V."/>
            <person name="Calvo E."/>
        </authorList>
    </citation>
    <scope>NUCLEOTIDE SEQUENCE</scope>
</reference>
<proteinExistence type="predicted"/>
<evidence type="ECO:0000256" key="1">
    <source>
        <dbReference type="SAM" id="SignalP"/>
    </source>
</evidence>
<sequence>MVAFTLTPPLLPLLLWPALVTLLLLLPLLLGQPLVPLELELGCCGFSFAGGTLGGPPGVIGWPDELPPPGVCGVCGVWGICKDTRIVSASHSVLSEDKLPVAVRTWSFSDFSIALSGSSELTESLRCASGLPPWKSVTGVPGPALLPFPLLPLLPTLPMLPAPPTLPPLAGPGSCLMMGLPYVSYCGVRL</sequence>
<organism evidence="2">
    <name type="scientific">Anopheles darlingi</name>
    <name type="common">Mosquito</name>
    <dbReference type="NCBI Taxonomy" id="43151"/>
    <lineage>
        <taxon>Eukaryota</taxon>
        <taxon>Metazoa</taxon>
        <taxon>Ecdysozoa</taxon>
        <taxon>Arthropoda</taxon>
        <taxon>Hexapoda</taxon>
        <taxon>Insecta</taxon>
        <taxon>Pterygota</taxon>
        <taxon>Neoptera</taxon>
        <taxon>Endopterygota</taxon>
        <taxon>Diptera</taxon>
        <taxon>Nematocera</taxon>
        <taxon>Culicoidea</taxon>
        <taxon>Culicidae</taxon>
        <taxon>Anophelinae</taxon>
        <taxon>Anopheles</taxon>
    </lineage>
</organism>
<name>A0A2M4DA43_ANODA</name>